<dbReference type="InterPro" id="IPR009071">
    <property type="entry name" value="HMG_box_dom"/>
</dbReference>
<organism evidence="11 12">
    <name type="scientific">Thioalbus denitrificans</name>
    <dbReference type="NCBI Taxonomy" id="547122"/>
    <lineage>
        <taxon>Bacteria</taxon>
        <taxon>Pseudomonadati</taxon>
        <taxon>Pseudomonadota</taxon>
        <taxon>Gammaproteobacteria</taxon>
        <taxon>Chromatiales</taxon>
        <taxon>Ectothiorhodospiraceae</taxon>
        <taxon>Thioalbus</taxon>
    </lineage>
</organism>
<keyword evidence="6" id="KW-0406">Ion transport</keyword>
<dbReference type="Gene3D" id="3.30.70.2170">
    <property type="match status" value="1"/>
</dbReference>
<dbReference type="GO" id="GO:0007035">
    <property type="term" value="P:vacuolar acidification"/>
    <property type="evidence" value="ECO:0007669"/>
    <property type="project" value="TreeGrafter"/>
</dbReference>
<dbReference type="Gene3D" id="3.30.70.2750">
    <property type="match status" value="1"/>
</dbReference>
<dbReference type="GO" id="GO:0046961">
    <property type="term" value="F:proton-transporting ATPase activity, rotational mechanism"/>
    <property type="evidence" value="ECO:0007669"/>
    <property type="project" value="InterPro"/>
</dbReference>
<sequence length="639" mass="71486">MFRPLPMQRVTLQVLREDAPHAALVLAENGLFDPEPSHKLEEQLPEAPSEHYRELYRSARARLDKILACCGLLREEPLTRTRVVEEQELEQVNERLGELWRELSEKEERLHRLQEERKSAEQLLGTLDKFSNLDLDLGLLQGQKRFLDIHIGTLPSANLQRLSEAAGLAGYFMKPFLENEETAYVVVAGPMGQQQEELNRLLEAAGFHPLTIPGEFRDHPEKVRSGLDQRIRRNEEEFAALDREIQARAVRYRDELTYLEETLELAQPYAELTDALRGRGGLSLISGWVPTRELPRLQSLLEEALPHPFVLDARDPFPDERSRVPSFVRHSRLLRPFAELVKNYGVPRYGEVDPTVLFALTFTAMFGMMFGDVGHGLIFTAAGIYLLFTPLRRFSPCVVGAGLSSTLFGFLYGSVFGYEEIIHPIWVAPLSDPMLMLTVALYWGVGFILLVTAITVINRISDGRWLDALLDGKGVAGGLLYLGGLALGQSWFSGEPVGWLHWVGVAAPLGVILGYSWRHQKAGLGEKILVVFMEGFETLLGYIANTLSFLRVAAFSLNHVALAIAVFTLAEMMGTTGHWITVVLGNVFIMVLEGAIVAIQVLRLEYYEGFSRFFGGEGREFCPLKLQTRKPGGKATGAG</sequence>
<evidence type="ECO:0000313" key="12">
    <source>
        <dbReference type="Proteomes" id="UP000252707"/>
    </source>
</evidence>
<evidence type="ECO:0000256" key="9">
    <source>
        <dbReference type="SAM" id="Phobius"/>
    </source>
</evidence>
<dbReference type="GO" id="GO:0016471">
    <property type="term" value="C:vacuolar proton-transporting V-type ATPase complex"/>
    <property type="evidence" value="ECO:0007669"/>
    <property type="project" value="TreeGrafter"/>
</dbReference>
<dbReference type="Gene3D" id="1.20.1460.20">
    <property type="match status" value="1"/>
</dbReference>
<feature type="transmembrane region" description="Helical" evidence="9">
    <location>
        <begin position="499"/>
        <end position="518"/>
    </location>
</feature>
<proteinExistence type="inferred from homology"/>
<feature type="transmembrane region" description="Helical" evidence="9">
    <location>
        <begin position="579"/>
        <end position="602"/>
    </location>
</feature>
<feature type="domain" description="HMG box" evidence="10">
    <location>
        <begin position="45"/>
        <end position="131"/>
    </location>
</feature>
<dbReference type="OrthoDB" id="9803814at2"/>
<dbReference type="InterPro" id="IPR002490">
    <property type="entry name" value="V-ATPase_116kDa_su"/>
</dbReference>
<gene>
    <name evidence="11" type="ORF">DFQ59_109120</name>
</gene>
<reference evidence="11 12" key="1">
    <citation type="submission" date="2018-07" db="EMBL/GenBank/DDBJ databases">
        <title>Genomic Encyclopedia of Type Strains, Phase IV (KMG-IV): sequencing the most valuable type-strain genomes for metagenomic binning, comparative biology and taxonomic classification.</title>
        <authorList>
            <person name="Goeker M."/>
        </authorList>
    </citation>
    <scope>NUCLEOTIDE SEQUENCE [LARGE SCALE GENOMIC DNA]</scope>
    <source>
        <strain evidence="11 12">DSM 26407</strain>
    </source>
</reference>
<keyword evidence="4 9" id="KW-0812">Transmembrane</keyword>
<keyword evidence="3" id="KW-0813">Transport</keyword>
<dbReference type="AlphaFoldDB" id="A0A369BZ37"/>
<evidence type="ECO:0000256" key="2">
    <source>
        <dbReference type="ARBA" id="ARBA00009904"/>
    </source>
</evidence>
<dbReference type="RefSeq" id="WP_114280670.1">
    <property type="nucleotide sequence ID" value="NZ_QPJY01000009.1"/>
</dbReference>
<evidence type="ECO:0000256" key="7">
    <source>
        <dbReference type="ARBA" id="ARBA00023136"/>
    </source>
</evidence>
<dbReference type="PANTHER" id="PTHR11629">
    <property type="entry name" value="VACUOLAR PROTON ATPASES"/>
    <property type="match status" value="1"/>
</dbReference>
<evidence type="ECO:0000256" key="8">
    <source>
        <dbReference type="SAM" id="Coils"/>
    </source>
</evidence>
<feature type="coiled-coil region" evidence="8">
    <location>
        <begin position="89"/>
        <end position="123"/>
    </location>
</feature>
<evidence type="ECO:0000313" key="11">
    <source>
        <dbReference type="EMBL" id="RCX26591.1"/>
    </source>
</evidence>
<accession>A0A369BZ37</accession>
<keyword evidence="5 9" id="KW-1133">Transmembrane helix</keyword>
<keyword evidence="12" id="KW-1185">Reference proteome</keyword>
<evidence type="ECO:0000256" key="1">
    <source>
        <dbReference type="ARBA" id="ARBA00004141"/>
    </source>
</evidence>
<dbReference type="Proteomes" id="UP000252707">
    <property type="component" value="Unassembled WGS sequence"/>
</dbReference>
<name>A0A369BZ37_9GAMM</name>
<dbReference type="EMBL" id="QPJY01000009">
    <property type="protein sequence ID" value="RCX26591.1"/>
    <property type="molecule type" value="Genomic_DNA"/>
</dbReference>
<evidence type="ECO:0000259" key="10">
    <source>
        <dbReference type="PROSITE" id="PS50118"/>
    </source>
</evidence>
<keyword evidence="8" id="KW-0175">Coiled coil</keyword>
<feature type="transmembrane region" description="Helical" evidence="9">
    <location>
        <begin position="469"/>
        <end position="487"/>
    </location>
</feature>
<dbReference type="PROSITE" id="PS50118">
    <property type="entry name" value="HMG_BOX_2"/>
    <property type="match status" value="1"/>
</dbReference>
<comment type="similarity">
    <text evidence="2">Belongs to the V-ATPase 116 kDa subunit family.</text>
</comment>
<dbReference type="PANTHER" id="PTHR11629:SF63">
    <property type="entry name" value="V-TYPE PROTON ATPASE SUBUNIT A"/>
    <property type="match status" value="1"/>
</dbReference>
<evidence type="ECO:0000256" key="6">
    <source>
        <dbReference type="ARBA" id="ARBA00023065"/>
    </source>
</evidence>
<evidence type="ECO:0000256" key="5">
    <source>
        <dbReference type="ARBA" id="ARBA00022989"/>
    </source>
</evidence>
<feature type="transmembrane region" description="Helical" evidence="9">
    <location>
        <begin position="435"/>
        <end position="457"/>
    </location>
</feature>
<feature type="transmembrane region" description="Helical" evidence="9">
    <location>
        <begin position="356"/>
        <end position="387"/>
    </location>
</feature>
<feature type="transmembrane region" description="Helical" evidence="9">
    <location>
        <begin position="394"/>
        <end position="415"/>
    </location>
</feature>
<comment type="caution">
    <text evidence="11">The sequence shown here is derived from an EMBL/GenBank/DDBJ whole genome shotgun (WGS) entry which is preliminary data.</text>
</comment>
<comment type="subcellular location">
    <subcellularLocation>
        <location evidence="1">Membrane</location>
        <topology evidence="1">Multi-pass membrane protein</topology>
    </subcellularLocation>
</comment>
<keyword evidence="7 9" id="KW-0472">Membrane</keyword>
<evidence type="ECO:0000256" key="4">
    <source>
        <dbReference type="ARBA" id="ARBA00022692"/>
    </source>
</evidence>
<dbReference type="GO" id="GO:0051117">
    <property type="term" value="F:ATPase binding"/>
    <property type="evidence" value="ECO:0007669"/>
    <property type="project" value="TreeGrafter"/>
</dbReference>
<dbReference type="GO" id="GO:0033179">
    <property type="term" value="C:proton-transporting V-type ATPase, V0 domain"/>
    <property type="evidence" value="ECO:0007669"/>
    <property type="project" value="InterPro"/>
</dbReference>
<feature type="transmembrane region" description="Helical" evidence="9">
    <location>
        <begin position="539"/>
        <end position="567"/>
    </location>
</feature>
<evidence type="ECO:0000256" key="3">
    <source>
        <dbReference type="ARBA" id="ARBA00022448"/>
    </source>
</evidence>
<dbReference type="Pfam" id="PF01496">
    <property type="entry name" value="V_ATPase_I"/>
    <property type="match status" value="2"/>
</dbReference>
<protein>
    <submittedName>
        <fullName evidence="11">V/A-type H+-transporting ATPase subunit I</fullName>
    </submittedName>
</protein>